<feature type="transmembrane region" description="Helical" evidence="1">
    <location>
        <begin position="6"/>
        <end position="30"/>
    </location>
</feature>
<gene>
    <name evidence="2" type="ORF">ACJDT4_13940</name>
</gene>
<keyword evidence="3" id="KW-1185">Reference proteome</keyword>
<feature type="transmembrane region" description="Helical" evidence="1">
    <location>
        <begin position="94"/>
        <end position="111"/>
    </location>
</feature>
<dbReference type="RefSeq" id="WP_406788172.1">
    <property type="nucleotide sequence ID" value="NZ_JBJIAA010000011.1"/>
</dbReference>
<keyword evidence="1" id="KW-0472">Membrane</keyword>
<organism evidence="2 3">
    <name type="scientific">Clostridium neuense</name>
    <dbReference type="NCBI Taxonomy" id="1728934"/>
    <lineage>
        <taxon>Bacteria</taxon>
        <taxon>Bacillati</taxon>
        <taxon>Bacillota</taxon>
        <taxon>Clostridia</taxon>
        <taxon>Eubacteriales</taxon>
        <taxon>Clostridiaceae</taxon>
        <taxon>Clostridium</taxon>
    </lineage>
</organism>
<dbReference type="Proteomes" id="UP001623592">
    <property type="component" value="Unassembled WGS sequence"/>
</dbReference>
<reference evidence="2 3" key="1">
    <citation type="submission" date="2024-11" db="EMBL/GenBank/DDBJ databases">
        <authorList>
            <person name="Heng Y.C."/>
            <person name="Lim A.C.H."/>
            <person name="Lee J.K.Y."/>
            <person name="Kittelmann S."/>
        </authorList>
    </citation>
    <scope>NUCLEOTIDE SEQUENCE [LARGE SCALE GENOMIC DNA]</scope>
    <source>
        <strain evidence="2 3">WILCCON 0114</strain>
    </source>
</reference>
<sequence length="321" mass="37214">MHVSAFSIILNVILAVQIVIMVFLSLEMLFKDRNKIKELLQFVNKRYEARLFSERAEEIYKKKGKGRKSFIFKIDNLIYNSNIRKNFRFMSSELFIFIELFFAVVTAYIVYLIFHSIVFSILGFLAVIILSYAVLREMARINFDKIDDSIMSFINALKSSAKIKNSILFMMEEATKSLKEPLKTHNKEFVMEVKRGIPMEIAFDNYINKVENIRLKNILKNLYICSINNADYSKLLTKTKIVIRKYYEEKERRKKKVQTGQAGIIAIILISLLIIHGLTGITPGFYEKMMGSVIGQAIIAYIAGVILFAAYKCITLKDFNY</sequence>
<proteinExistence type="predicted"/>
<name>A0ABW8TGF4_9CLOT</name>
<keyword evidence="1" id="KW-0812">Transmembrane</keyword>
<evidence type="ECO:0000313" key="3">
    <source>
        <dbReference type="Proteomes" id="UP001623592"/>
    </source>
</evidence>
<feature type="transmembrane region" description="Helical" evidence="1">
    <location>
        <begin position="293"/>
        <end position="311"/>
    </location>
</feature>
<dbReference type="EMBL" id="JBJIAA010000011">
    <property type="protein sequence ID" value="MFL0251518.1"/>
    <property type="molecule type" value="Genomic_DNA"/>
</dbReference>
<protein>
    <submittedName>
        <fullName evidence="2">Type II secretion system F family protein</fullName>
    </submittedName>
</protein>
<keyword evidence="1" id="KW-1133">Transmembrane helix</keyword>
<comment type="caution">
    <text evidence="2">The sequence shown here is derived from an EMBL/GenBank/DDBJ whole genome shotgun (WGS) entry which is preliminary data.</text>
</comment>
<evidence type="ECO:0000313" key="2">
    <source>
        <dbReference type="EMBL" id="MFL0251518.1"/>
    </source>
</evidence>
<feature type="transmembrane region" description="Helical" evidence="1">
    <location>
        <begin position="262"/>
        <end position="281"/>
    </location>
</feature>
<accession>A0ABW8TGF4</accession>
<evidence type="ECO:0000256" key="1">
    <source>
        <dbReference type="SAM" id="Phobius"/>
    </source>
</evidence>
<feature type="transmembrane region" description="Helical" evidence="1">
    <location>
        <begin position="117"/>
        <end position="135"/>
    </location>
</feature>